<protein>
    <submittedName>
        <fullName evidence="8">(African queen) hypothetical protein</fullName>
    </submittedName>
</protein>
<dbReference type="GO" id="GO:0043484">
    <property type="term" value="P:regulation of RNA splicing"/>
    <property type="evidence" value="ECO:0007669"/>
    <property type="project" value="TreeGrafter"/>
</dbReference>
<evidence type="ECO:0000259" key="7">
    <source>
        <dbReference type="PROSITE" id="PS50103"/>
    </source>
</evidence>
<sequence length="337" mass="38407">MDHIEVTNRTAPDPPPPPNVQPPLPLDPPPLDQKYILSVKQEIDDSKYENNSNEEVPDIQNRETVNGTNSTQQAPAEKTKVTICRDFIRGSCKRLGNCRYAHKYDLSQLVGVYTFCHDYQTSVCTYPNCKYVHATVFEEHHFYRTGVLPPHALAHLNKVNVNVVQPPPPPPPPPPQPQDVPNNFSHVPMNTPMMFTVPPPKLQNEISQVDLTNARTSKKTFLEHFGSSPSDRDTYEPFPKKCKHCDIMDFRLQYHKEEVEKMELARDQKIENTCLLERKKKKINALILTLFKLSSKNQNHSSDKETNHGGDKDKMLLEQLSSIFSVNGRMSALGEDE</sequence>
<dbReference type="PANTHER" id="PTHR12675">
    <property type="entry name" value="MUSCLEBLIND-LIKE PROTEIN"/>
    <property type="match status" value="1"/>
</dbReference>
<accession>A0A8J2M802</accession>
<evidence type="ECO:0000256" key="5">
    <source>
        <dbReference type="PROSITE-ProRule" id="PRU00723"/>
    </source>
</evidence>
<dbReference type="AlphaFoldDB" id="A0A8J2M802"/>
<dbReference type="Gene3D" id="3.30.1370.210">
    <property type="match status" value="1"/>
</dbReference>
<evidence type="ECO:0000256" key="2">
    <source>
        <dbReference type="ARBA" id="ARBA00022737"/>
    </source>
</evidence>
<feature type="zinc finger region" description="C3H1-type" evidence="5">
    <location>
        <begin position="78"/>
        <end position="105"/>
    </location>
</feature>
<dbReference type="SMART" id="SM00356">
    <property type="entry name" value="ZnF_C3H1"/>
    <property type="match status" value="2"/>
</dbReference>
<evidence type="ECO:0000313" key="8">
    <source>
        <dbReference type="EMBL" id="CAG9558110.1"/>
    </source>
</evidence>
<evidence type="ECO:0000313" key="9">
    <source>
        <dbReference type="Proteomes" id="UP000789524"/>
    </source>
</evidence>
<dbReference type="GO" id="GO:0008270">
    <property type="term" value="F:zinc ion binding"/>
    <property type="evidence" value="ECO:0007669"/>
    <property type="project" value="UniProtKB-KW"/>
</dbReference>
<dbReference type="InterPro" id="IPR000571">
    <property type="entry name" value="Znf_CCCH"/>
</dbReference>
<dbReference type="OrthoDB" id="250836at2759"/>
<dbReference type="PANTHER" id="PTHR12675:SF6">
    <property type="entry name" value="ZINC FINGER CCCH DOMAIN-CONTAINING PROTEIN 10"/>
    <property type="match status" value="1"/>
</dbReference>
<dbReference type="EMBL" id="CAKASE010000043">
    <property type="protein sequence ID" value="CAG9558110.1"/>
    <property type="molecule type" value="Genomic_DNA"/>
</dbReference>
<evidence type="ECO:0000256" key="6">
    <source>
        <dbReference type="SAM" id="MobiDB-lite"/>
    </source>
</evidence>
<evidence type="ECO:0000256" key="3">
    <source>
        <dbReference type="ARBA" id="ARBA00022771"/>
    </source>
</evidence>
<comment type="caution">
    <text evidence="8">The sequence shown here is derived from an EMBL/GenBank/DDBJ whole genome shotgun (WGS) entry which is preliminary data.</text>
</comment>
<feature type="compositionally biased region" description="Pro residues" evidence="6">
    <location>
        <begin position="165"/>
        <end position="178"/>
    </location>
</feature>
<keyword evidence="1 5" id="KW-0479">Metal-binding</keyword>
<organism evidence="8 9">
    <name type="scientific">Danaus chrysippus</name>
    <name type="common">African queen</name>
    <dbReference type="NCBI Taxonomy" id="151541"/>
    <lineage>
        <taxon>Eukaryota</taxon>
        <taxon>Metazoa</taxon>
        <taxon>Ecdysozoa</taxon>
        <taxon>Arthropoda</taxon>
        <taxon>Hexapoda</taxon>
        <taxon>Insecta</taxon>
        <taxon>Pterygota</taxon>
        <taxon>Neoptera</taxon>
        <taxon>Endopterygota</taxon>
        <taxon>Lepidoptera</taxon>
        <taxon>Glossata</taxon>
        <taxon>Ditrysia</taxon>
        <taxon>Papilionoidea</taxon>
        <taxon>Nymphalidae</taxon>
        <taxon>Danainae</taxon>
        <taxon>Danaini</taxon>
        <taxon>Danaina</taxon>
        <taxon>Danaus</taxon>
        <taxon>Anosia</taxon>
    </lineage>
</organism>
<keyword evidence="9" id="KW-1185">Reference proteome</keyword>
<feature type="region of interest" description="Disordered" evidence="6">
    <location>
        <begin position="1"/>
        <end position="74"/>
    </location>
</feature>
<proteinExistence type="predicted"/>
<feature type="compositionally biased region" description="Pro residues" evidence="6">
    <location>
        <begin position="12"/>
        <end position="31"/>
    </location>
</feature>
<dbReference type="GO" id="GO:0003723">
    <property type="term" value="F:RNA binding"/>
    <property type="evidence" value="ECO:0007669"/>
    <property type="project" value="TreeGrafter"/>
</dbReference>
<keyword evidence="2" id="KW-0677">Repeat</keyword>
<reference evidence="8" key="1">
    <citation type="submission" date="2021-09" db="EMBL/GenBank/DDBJ databases">
        <authorList>
            <person name="Martin H S."/>
        </authorList>
    </citation>
    <scope>NUCLEOTIDE SEQUENCE</scope>
</reference>
<name>A0A8J2M802_9NEOP</name>
<keyword evidence="4 5" id="KW-0862">Zinc</keyword>
<evidence type="ECO:0000256" key="4">
    <source>
        <dbReference type="ARBA" id="ARBA00022833"/>
    </source>
</evidence>
<feature type="domain" description="C3H1-type" evidence="7">
    <location>
        <begin position="78"/>
        <end position="105"/>
    </location>
</feature>
<dbReference type="Proteomes" id="UP000789524">
    <property type="component" value="Unassembled WGS sequence"/>
</dbReference>
<feature type="region of interest" description="Disordered" evidence="6">
    <location>
        <begin position="161"/>
        <end position="182"/>
    </location>
</feature>
<feature type="compositionally biased region" description="Polar residues" evidence="6">
    <location>
        <begin position="62"/>
        <end position="74"/>
    </location>
</feature>
<dbReference type="PROSITE" id="PS50103">
    <property type="entry name" value="ZF_C3H1"/>
    <property type="match status" value="1"/>
</dbReference>
<gene>
    <name evidence="8" type="ORF">DCHRY22_LOCUS331</name>
</gene>
<evidence type="ECO:0000256" key="1">
    <source>
        <dbReference type="ARBA" id="ARBA00022723"/>
    </source>
</evidence>
<keyword evidence="3 5" id="KW-0863">Zinc-finger</keyword>